<evidence type="ECO:0000313" key="1">
    <source>
        <dbReference type="EMBL" id="SVD83818.1"/>
    </source>
</evidence>
<dbReference type="GO" id="GO:0004497">
    <property type="term" value="F:monooxygenase activity"/>
    <property type="evidence" value="ECO:0007669"/>
    <property type="project" value="InterPro"/>
</dbReference>
<gene>
    <name evidence="1" type="ORF">METZ01_LOCUS436672</name>
</gene>
<dbReference type="GO" id="GO:0016705">
    <property type="term" value="F:oxidoreductase activity, acting on paired donors, with incorporation or reduction of molecular oxygen"/>
    <property type="evidence" value="ECO:0007669"/>
    <property type="project" value="InterPro"/>
</dbReference>
<dbReference type="EMBL" id="UINC01176611">
    <property type="protein sequence ID" value="SVD83818.1"/>
    <property type="molecule type" value="Genomic_DNA"/>
</dbReference>
<sequence length="75" mass="8964">MDPAVQENWFDAYDLIREESPAYFMPQIGMYVLTRYDDIEYVLRRPLEFTSGSESDPLLQYQESLDLYAEKGWTR</sequence>
<feature type="non-terminal residue" evidence="1">
    <location>
        <position position="1"/>
    </location>
</feature>
<dbReference type="Gene3D" id="1.10.630.10">
    <property type="entry name" value="Cytochrome P450"/>
    <property type="match status" value="1"/>
</dbReference>
<dbReference type="InterPro" id="IPR036396">
    <property type="entry name" value="Cyt_P450_sf"/>
</dbReference>
<name>A0A382YMS9_9ZZZZ</name>
<proteinExistence type="predicted"/>
<dbReference type="GO" id="GO:0020037">
    <property type="term" value="F:heme binding"/>
    <property type="evidence" value="ECO:0007669"/>
    <property type="project" value="InterPro"/>
</dbReference>
<dbReference type="GO" id="GO:0005506">
    <property type="term" value="F:iron ion binding"/>
    <property type="evidence" value="ECO:0007669"/>
    <property type="project" value="InterPro"/>
</dbReference>
<organism evidence="1">
    <name type="scientific">marine metagenome</name>
    <dbReference type="NCBI Taxonomy" id="408172"/>
    <lineage>
        <taxon>unclassified sequences</taxon>
        <taxon>metagenomes</taxon>
        <taxon>ecological metagenomes</taxon>
    </lineage>
</organism>
<evidence type="ECO:0008006" key="2">
    <source>
        <dbReference type="Google" id="ProtNLM"/>
    </source>
</evidence>
<protein>
    <recommendedName>
        <fullName evidence="2">Cytochrome P450</fullName>
    </recommendedName>
</protein>
<dbReference type="SUPFAM" id="SSF48264">
    <property type="entry name" value="Cytochrome P450"/>
    <property type="match status" value="1"/>
</dbReference>
<reference evidence="1" key="1">
    <citation type="submission" date="2018-05" db="EMBL/GenBank/DDBJ databases">
        <authorList>
            <person name="Lanie J.A."/>
            <person name="Ng W.-L."/>
            <person name="Kazmierczak K.M."/>
            <person name="Andrzejewski T.M."/>
            <person name="Davidsen T.M."/>
            <person name="Wayne K.J."/>
            <person name="Tettelin H."/>
            <person name="Glass J.I."/>
            <person name="Rusch D."/>
            <person name="Podicherti R."/>
            <person name="Tsui H.-C.T."/>
            <person name="Winkler M.E."/>
        </authorList>
    </citation>
    <scope>NUCLEOTIDE SEQUENCE</scope>
</reference>
<dbReference type="AlphaFoldDB" id="A0A382YMS9"/>
<accession>A0A382YMS9</accession>
<feature type="non-terminal residue" evidence="1">
    <location>
        <position position="75"/>
    </location>
</feature>